<dbReference type="CDD" id="cd14498">
    <property type="entry name" value="DSP"/>
    <property type="match status" value="1"/>
</dbReference>
<dbReference type="PROSITE" id="PS50054">
    <property type="entry name" value="TYR_PHOSPHATASE_DUAL"/>
    <property type="match status" value="1"/>
</dbReference>
<dbReference type="GO" id="GO:0005737">
    <property type="term" value="C:cytoplasm"/>
    <property type="evidence" value="ECO:0007669"/>
    <property type="project" value="TreeGrafter"/>
</dbReference>
<keyword evidence="2" id="KW-0904">Protein phosphatase</keyword>
<dbReference type="Gene3D" id="3.90.190.10">
    <property type="entry name" value="Protein tyrosine phosphatase superfamily"/>
    <property type="match status" value="1"/>
</dbReference>
<dbReference type="Pfam" id="PF00782">
    <property type="entry name" value="DSPc"/>
    <property type="match status" value="1"/>
</dbReference>
<dbReference type="SMART" id="SM00195">
    <property type="entry name" value="DSPc"/>
    <property type="match status" value="1"/>
</dbReference>
<dbReference type="InterPro" id="IPR000387">
    <property type="entry name" value="Tyr_Pase_dom"/>
</dbReference>
<evidence type="ECO:0008006" key="6">
    <source>
        <dbReference type="Google" id="ProtNLM"/>
    </source>
</evidence>
<organism evidence="5">
    <name type="scientific">viral metagenome</name>
    <dbReference type="NCBI Taxonomy" id="1070528"/>
    <lineage>
        <taxon>unclassified sequences</taxon>
        <taxon>metagenomes</taxon>
        <taxon>organismal metagenomes</taxon>
    </lineage>
</organism>
<evidence type="ECO:0000256" key="1">
    <source>
        <dbReference type="ARBA" id="ARBA00022801"/>
    </source>
</evidence>
<feature type="domain" description="Tyrosine-protein phosphatase" evidence="3">
    <location>
        <begin position="1"/>
        <end position="146"/>
    </location>
</feature>
<dbReference type="GO" id="GO:0043409">
    <property type="term" value="P:negative regulation of MAPK cascade"/>
    <property type="evidence" value="ECO:0007669"/>
    <property type="project" value="TreeGrafter"/>
</dbReference>
<evidence type="ECO:0000259" key="3">
    <source>
        <dbReference type="PROSITE" id="PS50054"/>
    </source>
</evidence>
<dbReference type="AlphaFoldDB" id="A0A6C0DJR3"/>
<dbReference type="PANTHER" id="PTHR10159">
    <property type="entry name" value="DUAL SPECIFICITY PROTEIN PHOSPHATASE"/>
    <property type="match status" value="1"/>
</dbReference>
<dbReference type="InterPro" id="IPR029021">
    <property type="entry name" value="Prot-tyrosine_phosphatase-like"/>
</dbReference>
<dbReference type="SUPFAM" id="SSF52799">
    <property type="entry name" value="(Phosphotyrosine protein) phosphatases II"/>
    <property type="match status" value="1"/>
</dbReference>
<name>A0A6C0DJR3_9ZZZZ</name>
<sequence>MSQITDQIWVGSYGEVCNDQFLDERKITHILCCAEEFALRAGFPYSSNRIGYKIPLVDDKADEKTRSEFLEGASKLNEWISNGKNVFVHCFAGMSRSVSVVITYFMVYKGWSYQIAFNHLKNCRRQTNPHTEYIPILKSIEAMQMKLF</sequence>
<accession>A0A6C0DJR3</accession>
<dbReference type="PANTHER" id="PTHR10159:SF519">
    <property type="entry name" value="DUAL SPECIFICITY PROTEIN PHOSPHATASE MPK3"/>
    <property type="match status" value="1"/>
</dbReference>
<evidence type="ECO:0000313" key="5">
    <source>
        <dbReference type="EMBL" id="QHT16671.1"/>
    </source>
</evidence>
<dbReference type="InterPro" id="IPR000340">
    <property type="entry name" value="Dual-sp_phosphatase_cat-dom"/>
</dbReference>
<reference evidence="5" key="1">
    <citation type="journal article" date="2020" name="Nature">
        <title>Giant virus diversity and host interactions through global metagenomics.</title>
        <authorList>
            <person name="Schulz F."/>
            <person name="Roux S."/>
            <person name="Paez-Espino D."/>
            <person name="Jungbluth S."/>
            <person name="Walsh D.A."/>
            <person name="Denef V.J."/>
            <person name="McMahon K.D."/>
            <person name="Konstantinidis K.T."/>
            <person name="Eloe-Fadrosh E.A."/>
            <person name="Kyrpides N.C."/>
            <person name="Woyke T."/>
        </authorList>
    </citation>
    <scope>NUCLEOTIDE SEQUENCE</scope>
    <source>
        <strain evidence="5">GVMAG-M-3300023174-189</strain>
    </source>
</reference>
<dbReference type="EMBL" id="MN739626">
    <property type="protein sequence ID" value="QHT16671.1"/>
    <property type="molecule type" value="Genomic_DNA"/>
</dbReference>
<keyword evidence="1" id="KW-0378">Hydrolase</keyword>
<dbReference type="PROSITE" id="PS50056">
    <property type="entry name" value="TYR_PHOSPHATASE_2"/>
    <property type="match status" value="1"/>
</dbReference>
<evidence type="ECO:0000256" key="2">
    <source>
        <dbReference type="ARBA" id="ARBA00022912"/>
    </source>
</evidence>
<dbReference type="InterPro" id="IPR020422">
    <property type="entry name" value="TYR_PHOSPHATASE_DUAL_dom"/>
</dbReference>
<dbReference type="GO" id="GO:0004721">
    <property type="term" value="F:phosphoprotein phosphatase activity"/>
    <property type="evidence" value="ECO:0007669"/>
    <property type="project" value="UniProtKB-KW"/>
</dbReference>
<feature type="domain" description="Tyrosine specific protein phosphatases" evidence="4">
    <location>
        <begin position="67"/>
        <end position="124"/>
    </location>
</feature>
<proteinExistence type="predicted"/>
<evidence type="ECO:0000259" key="4">
    <source>
        <dbReference type="PROSITE" id="PS50056"/>
    </source>
</evidence>
<protein>
    <recommendedName>
        <fullName evidence="6">Dual specificity phosphatase catalytic domain</fullName>
    </recommendedName>
</protein>